<evidence type="ECO:0000256" key="1">
    <source>
        <dbReference type="SAM" id="Coils"/>
    </source>
</evidence>
<keyword evidence="1" id="KW-0175">Coiled coil</keyword>
<dbReference type="EMBL" id="CAKLCB010000264">
    <property type="protein sequence ID" value="CAH0518595.1"/>
    <property type="molecule type" value="Genomic_DNA"/>
</dbReference>
<reference evidence="3 5" key="1">
    <citation type="submission" date="2021-11" db="EMBL/GenBank/DDBJ databases">
        <authorList>
            <person name="Islam A."/>
            <person name="Islam S."/>
            <person name="Flora M.S."/>
            <person name="Rahman M."/>
            <person name="Ziaur R.M."/>
            <person name="Epstein J.H."/>
            <person name="Hassan M."/>
            <person name="Klassen M."/>
            <person name="Woodard K."/>
            <person name="Webb A."/>
            <person name="Webby R.J."/>
            <person name="El Zowalaty M.E."/>
        </authorList>
    </citation>
    <scope>NUCLEOTIDE SEQUENCE</scope>
    <source>
        <strain evidence="4">Pbs1</strain>
        <strain evidence="3">Pbs3</strain>
    </source>
</reference>
<feature type="coiled-coil region" evidence="1">
    <location>
        <begin position="67"/>
        <end position="149"/>
    </location>
</feature>
<evidence type="ECO:0000313" key="6">
    <source>
        <dbReference type="Proteomes" id="UP001160483"/>
    </source>
</evidence>
<dbReference type="EMBL" id="CAKKTJ010000095">
    <property type="protein sequence ID" value="CAH0474128.1"/>
    <property type="molecule type" value="Genomic_DNA"/>
</dbReference>
<name>A0AAU9KLH4_9STRA</name>
<evidence type="ECO:0000313" key="4">
    <source>
        <dbReference type="EMBL" id="CAH0518595.1"/>
    </source>
</evidence>
<accession>A0AAU9KLH4</accession>
<evidence type="ECO:0000313" key="5">
    <source>
        <dbReference type="Proteomes" id="UP001158986"/>
    </source>
</evidence>
<feature type="region of interest" description="Disordered" evidence="2">
    <location>
        <begin position="24"/>
        <end position="53"/>
    </location>
</feature>
<evidence type="ECO:0000313" key="3">
    <source>
        <dbReference type="EMBL" id="CAH0474128.1"/>
    </source>
</evidence>
<comment type="caution">
    <text evidence="3">The sequence shown here is derived from an EMBL/GenBank/DDBJ whole genome shotgun (WGS) entry which is preliminary data.</text>
</comment>
<feature type="compositionally biased region" description="Polar residues" evidence="2">
    <location>
        <begin position="24"/>
        <end position="33"/>
    </location>
</feature>
<dbReference type="AlphaFoldDB" id="A0AAU9KLH4"/>
<feature type="coiled-coil region" evidence="1">
    <location>
        <begin position="238"/>
        <end position="280"/>
    </location>
</feature>
<dbReference type="Proteomes" id="UP001158986">
    <property type="component" value="Unassembled WGS sequence"/>
</dbReference>
<sequence>MLLKRSSAVVPTVKAYDMSMLSTDTATDSSQPTVHARAAPPGTSMTDEGKEARGLVDKAKSLVSGFRKSTSEKVEIATADVNRLQENYVASKKALDSGGEANHKKLATNAERINTELTQKEAKLRKLEIKQAEEDVKKAVKENKKAMKALKTIWKAWDAAHKRRYFFKKYLTDARSKKALRKEKEYLEGEINYLRTSLGKTLVTNAERRDTNIEHAIDGAYRYMKNGHPDDLPPETVLANLEVRKKELEAILVRHNKIARDDFKQKIDKHAEKLDMVNKKIERVGRYESNAIKKADKETKETKETMKKDLITKKSEHMKAAESNLKRLKQAGTAKDRKDEAALLKPAESVITKVEGDGSALRKPAEAASAKDRGGVSALLNPAKTIIAINATDEAALQKPAETIIAIGFRDEAAFLKPARIIIAINATDEAAPKKPTGGIAAAAA</sequence>
<evidence type="ECO:0000256" key="2">
    <source>
        <dbReference type="SAM" id="MobiDB-lite"/>
    </source>
</evidence>
<proteinExistence type="predicted"/>
<protein>
    <submittedName>
        <fullName evidence="3">Uncharacterized protein</fullName>
    </submittedName>
</protein>
<gene>
    <name evidence="4" type="ORF">PBS001_LOCUS5160</name>
    <name evidence="3" type="ORF">PBS003_LOCUS996</name>
</gene>
<organism evidence="3 6">
    <name type="scientific">Peronospora belbahrii</name>
    <dbReference type="NCBI Taxonomy" id="622444"/>
    <lineage>
        <taxon>Eukaryota</taxon>
        <taxon>Sar</taxon>
        <taxon>Stramenopiles</taxon>
        <taxon>Oomycota</taxon>
        <taxon>Peronosporomycetes</taxon>
        <taxon>Peronosporales</taxon>
        <taxon>Peronosporaceae</taxon>
        <taxon>Peronospora</taxon>
    </lineage>
</organism>
<keyword evidence="5" id="KW-1185">Reference proteome</keyword>
<dbReference type="Proteomes" id="UP001160483">
    <property type="component" value="Unassembled WGS sequence"/>
</dbReference>